<keyword evidence="1" id="KW-0472">Membrane</keyword>
<keyword evidence="3" id="KW-1185">Reference proteome</keyword>
<keyword evidence="1" id="KW-0812">Transmembrane</keyword>
<feature type="transmembrane region" description="Helical" evidence="1">
    <location>
        <begin position="222"/>
        <end position="244"/>
    </location>
</feature>
<evidence type="ECO:0000313" key="3">
    <source>
        <dbReference type="Proteomes" id="UP001500974"/>
    </source>
</evidence>
<protein>
    <submittedName>
        <fullName evidence="2">Uncharacterized protein</fullName>
    </submittedName>
</protein>
<dbReference type="EMBL" id="BAAAON010000003">
    <property type="protein sequence ID" value="GAA2176919.1"/>
    <property type="molecule type" value="Genomic_DNA"/>
</dbReference>
<feature type="transmembrane region" description="Helical" evidence="1">
    <location>
        <begin position="310"/>
        <end position="328"/>
    </location>
</feature>
<gene>
    <name evidence="2" type="ORF">GCM10009784_25470</name>
</gene>
<sequence length="358" mass="39475">MGEVTVGLIADPGLPEKIMHQLKGKLANELRQGTDDSEPWKVHTKREKLPLNSEGEIPFFSLTKRLKNENGWDYLFYLTDLPRAADGEPMLVEIDHEMRGALISLPVLGAVGVQAKARRLILALVHALRAEPLATAFHQLDGVGLGRISYHPGEERDKPSYLTTSGRSGRFRLLVGMVRNNRPGRLLPALSSCIAAAAASGAFGIFYAAIWNMADALSPLRLFMISVLSIGALSAWLIMHNGLWSKTRRHSKWDINEARRDNASTIITVFLSVTMMYLVLYTILLGGSIAVISAGYLQSQLGHSVSFLDYATLSWLAASLGTIAGALGSNFDKDEAIREATYSRRQHERRKLAESYED</sequence>
<evidence type="ECO:0000256" key="1">
    <source>
        <dbReference type="SAM" id="Phobius"/>
    </source>
</evidence>
<dbReference type="Proteomes" id="UP001500974">
    <property type="component" value="Unassembled WGS sequence"/>
</dbReference>
<feature type="transmembrane region" description="Helical" evidence="1">
    <location>
        <begin position="186"/>
        <end position="210"/>
    </location>
</feature>
<evidence type="ECO:0000313" key="2">
    <source>
        <dbReference type="EMBL" id="GAA2176919.1"/>
    </source>
</evidence>
<name>A0ABP5MQD3_9MICC</name>
<proteinExistence type="predicted"/>
<feature type="transmembrane region" description="Helical" evidence="1">
    <location>
        <begin position="265"/>
        <end position="298"/>
    </location>
</feature>
<reference evidence="3" key="1">
    <citation type="journal article" date="2019" name="Int. J. Syst. Evol. Microbiol.">
        <title>The Global Catalogue of Microorganisms (GCM) 10K type strain sequencing project: providing services to taxonomists for standard genome sequencing and annotation.</title>
        <authorList>
            <consortium name="The Broad Institute Genomics Platform"/>
            <consortium name="The Broad Institute Genome Sequencing Center for Infectious Disease"/>
            <person name="Wu L."/>
            <person name="Ma J."/>
        </authorList>
    </citation>
    <scope>NUCLEOTIDE SEQUENCE [LARGE SCALE GENOMIC DNA]</scope>
    <source>
        <strain evidence="3">JCM 14917</strain>
    </source>
</reference>
<keyword evidence="1" id="KW-1133">Transmembrane helix</keyword>
<accession>A0ABP5MQD3</accession>
<comment type="caution">
    <text evidence="2">The sequence shown here is derived from an EMBL/GenBank/DDBJ whole genome shotgun (WGS) entry which is preliminary data.</text>
</comment>
<dbReference type="RefSeq" id="WP_277358214.1">
    <property type="nucleotide sequence ID" value="NZ_BAAAON010000003.1"/>
</dbReference>
<organism evidence="2 3">
    <name type="scientific">Arthrobacter parietis</name>
    <dbReference type="NCBI Taxonomy" id="271434"/>
    <lineage>
        <taxon>Bacteria</taxon>
        <taxon>Bacillati</taxon>
        <taxon>Actinomycetota</taxon>
        <taxon>Actinomycetes</taxon>
        <taxon>Micrococcales</taxon>
        <taxon>Micrococcaceae</taxon>
        <taxon>Arthrobacter</taxon>
    </lineage>
</organism>